<proteinExistence type="predicted"/>
<gene>
    <name evidence="1" type="ORF">ALC62_12375</name>
</gene>
<dbReference type="Proteomes" id="UP000078542">
    <property type="component" value="Unassembled WGS sequence"/>
</dbReference>
<sequence>RIVTGDEKWIYFDNLKHKRSWQGVVYYKLLKPKILARQRSTTKAVKKTLMQLEWLVDTHFRNYEDVRKWIDEWIASKYIFYADAGGGYDCNWLARLSALQSGCNRLGNRNPVFGGLMIIKVANLFLGHDLTVILVLTSRSEDQDIT</sequence>
<dbReference type="EMBL" id="KQ978111">
    <property type="protein sequence ID" value="KYM96940.1"/>
    <property type="molecule type" value="Genomic_DNA"/>
</dbReference>
<evidence type="ECO:0000313" key="2">
    <source>
        <dbReference type="Proteomes" id="UP000078542"/>
    </source>
</evidence>
<accession>A0A151IBA1</accession>
<reference evidence="1 2" key="1">
    <citation type="submission" date="2016-03" db="EMBL/GenBank/DDBJ databases">
        <title>Cyphomyrmex costatus WGS genome.</title>
        <authorList>
            <person name="Nygaard S."/>
            <person name="Hu H."/>
            <person name="Boomsma J."/>
            <person name="Zhang G."/>
        </authorList>
    </citation>
    <scope>NUCLEOTIDE SEQUENCE [LARGE SCALE GENOMIC DNA]</scope>
    <source>
        <strain evidence="1">MS0001</strain>
        <tissue evidence="1">Whole body</tissue>
    </source>
</reference>
<feature type="non-terminal residue" evidence="1">
    <location>
        <position position="1"/>
    </location>
</feature>
<evidence type="ECO:0008006" key="3">
    <source>
        <dbReference type="Google" id="ProtNLM"/>
    </source>
</evidence>
<name>A0A151IBA1_9HYME</name>
<keyword evidence="2" id="KW-1185">Reference proteome</keyword>
<protein>
    <recommendedName>
        <fullName evidence="3">Mariner Mos1 transposase</fullName>
    </recommendedName>
</protein>
<dbReference type="AlphaFoldDB" id="A0A151IBA1"/>
<evidence type="ECO:0000313" key="1">
    <source>
        <dbReference type="EMBL" id="KYM96940.1"/>
    </source>
</evidence>
<organism evidence="1 2">
    <name type="scientific">Cyphomyrmex costatus</name>
    <dbReference type="NCBI Taxonomy" id="456900"/>
    <lineage>
        <taxon>Eukaryota</taxon>
        <taxon>Metazoa</taxon>
        <taxon>Ecdysozoa</taxon>
        <taxon>Arthropoda</taxon>
        <taxon>Hexapoda</taxon>
        <taxon>Insecta</taxon>
        <taxon>Pterygota</taxon>
        <taxon>Neoptera</taxon>
        <taxon>Endopterygota</taxon>
        <taxon>Hymenoptera</taxon>
        <taxon>Apocrita</taxon>
        <taxon>Aculeata</taxon>
        <taxon>Formicoidea</taxon>
        <taxon>Formicidae</taxon>
        <taxon>Myrmicinae</taxon>
        <taxon>Cyphomyrmex</taxon>
    </lineage>
</organism>